<organism evidence="1 2">
    <name type="scientific">Pseudomonas putida</name>
    <name type="common">Arthrobacter siderocapsulatus</name>
    <dbReference type="NCBI Taxonomy" id="303"/>
    <lineage>
        <taxon>Bacteria</taxon>
        <taxon>Pseudomonadati</taxon>
        <taxon>Pseudomonadota</taxon>
        <taxon>Gammaproteobacteria</taxon>
        <taxon>Pseudomonadales</taxon>
        <taxon>Pseudomonadaceae</taxon>
        <taxon>Pseudomonas</taxon>
    </lineage>
</organism>
<dbReference type="RefSeq" id="WP_196183667.1">
    <property type="nucleotide sequence ID" value="NZ_JADLJW010000041.1"/>
</dbReference>
<evidence type="ECO:0000313" key="2">
    <source>
        <dbReference type="Proteomes" id="UP000639504"/>
    </source>
</evidence>
<name>A0AAW4BZR2_PSEPU</name>
<reference evidence="1" key="1">
    <citation type="submission" date="2020-10" db="EMBL/GenBank/DDBJ databases">
        <title>Genome sequences of Pseudomonas isolates.</title>
        <authorList>
            <person name="Wessels L."/>
            <person name="Reich F."/>
            <person name="Hammerl J."/>
        </authorList>
    </citation>
    <scope>NUCLEOTIDE SEQUENCE</scope>
    <source>
        <strain evidence="1">20-MO00640-0</strain>
    </source>
</reference>
<comment type="caution">
    <text evidence="1">The sequence shown here is derived from an EMBL/GenBank/DDBJ whole genome shotgun (WGS) entry which is preliminary data.</text>
</comment>
<accession>A0AAW4BZR2</accession>
<evidence type="ECO:0000313" key="1">
    <source>
        <dbReference type="EMBL" id="MBF8738731.1"/>
    </source>
</evidence>
<sequence length="221" mass="25147">MSPNEEAETTKASNVVDMALTFTAMIRLFETGSKQRISDQLHKSFSKLSDVSSYQEYQSIHLEFCKWFETNIFTASKVLKNKAEKISRPASYGHAAKIFDIAVKVYVHYSNLPNSNAAATLLPFLRGAIDNPIMEFLKTKYPLAGIKAKTIEALGMAEYETLQRLIAKHIQEEFQGKILPVQYDDVMWHRLNRSGRNEDSLQTQRNQRLSASVQILEPTLN</sequence>
<protein>
    <submittedName>
        <fullName evidence="1">Uncharacterized protein</fullName>
    </submittedName>
</protein>
<proteinExistence type="predicted"/>
<gene>
    <name evidence="1" type="ORF">IR015_25335</name>
</gene>
<dbReference type="Proteomes" id="UP000639504">
    <property type="component" value="Unassembled WGS sequence"/>
</dbReference>
<dbReference type="AlphaFoldDB" id="A0AAW4BZR2"/>
<dbReference type="EMBL" id="JADLKB010000049">
    <property type="protein sequence ID" value="MBF8738731.1"/>
    <property type="molecule type" value="Genomic_DNA"/>
</dbReference>